<dbReference type="PROSITE" id="PS50110">
    <property type="entry name" value="RESPONSE_REGULATORY"/>
    <property type="match status" value="1"/>
</dbReference>
<evidence type="ECO:0000259" key="5">
    <source>
        <dbReference type="PROSITE" id="PS01124"/>
    </source>
</evidence>
<keyword evidence="8" id="KW-1185">Reference proteome</keyword>
<dbReference type="PANTHER" id="PTHR43280">
    <property type="entry name" value="ARAC-FAMILY TRANSCRIPTIONAL REGULATOR"/>
    <property type="match status" value="1"/>
</dbReference>
<evidence type="ECO:0000259" key="6">
    <source>
        <dbReference type="PROSITE" id="PS50110"/>
    </source>
</evidence>
<dbReference type="InterPro" id="IPR001789">
    <property type="entry name" value="Sig_transdc_resp-reg_receiver"/>
</dbReference>
<dbReference type="Proteomes" id="UP001493487">
    <property type="component" value="Unassembled WGS sequence"/>
</dbReference>
<evidence type="ECO:0000256" key="2">
    <source>
        <dbReference type="ARBA" id="ARBA00023125"/>
    </source>
</evidence>
<keyword evidence="2" id="KW-0238">DNA-binding</keyword>
<dbReference type="SUPFAM" id="SSF46689">
    <property type="entry name" value="Homeodomain-like"/>
    <property type="match status" value="2"/>
</dbReference>
<keyword evidence="1" id="KW-0805">Transcription regulation</keyword>
<dbReference type="RefSeq" id="WP_232189456.1">
    <property type="nucleotide sequence ID" value="NZ_JAIOAP010000020.1"/>
</dbReference>
<feature type="domain" description="Response regulatory" evidence="6">
    <location>
        <begin position="3"/>
        <end position="120"/>
    </location>
</feature>
<dbReference type="SUPFAM" id="SSF52172">
    <property type="entry name" value="CheY-like"/>
    <property type="match status" value="1"/>
</dbReference>
<dbReference type="EMBL" id="JASKHM010000021">
    <property type="protein sequence ID" value="MEQ4486365.1"/>
    <property type="molecule type" value="Genomic_DNA"/>
</dbReference>
<dbReference type="InterPro" id="IPR020449">
    <property type="entry name" value="Tscrpt_reg_AraC-type_HTH"/>
</dbReference>
<feature type="domain" description="HTH araC/xylS-type" evidence="5">
    <location>
        <begin position="256"/>
        <end position="354"/>
    </location>
</feature>
<feature type="modified residue" description="4-aspartylphosphate" evidence="4">
    <location>
        <position position="55"/>
    </location>
</feature>
<comment type="caution">
    <text evidence="7">The sequence shown here is derived from an EMBL/GenBank/DDBJ whole genome shotgun (WGS) entry which is preliminary data.</text>
</comment>
<dbReference type="CDD" id="cd17536">
    <property type="entry name" value="REC_YesN-like"/>
    <property type="match status" value="1"/>
</dbReference>
<dbReference type="SMART" id="SM00448">
    <property type="entry name" value="REC"/>
    <property type="match status" value="1"/>
</dbReference>
<evidence type="ECO:0000256" key="3">
    <source>
        <dbReference type="ARBA" id="ARBA00023163"/>
    </source>
</evidence>
<dbReference type="Gene3D" id="3.40.50.2300">
    <property type="match status" value="1"/>
</dbReference>
<dbReference type="InterPro" id="IPR018060">
    <property type="entry name" value="HTH_AraC"/>
</dbReference>
<gene>
    <name evidence="7" type="ORF">QJS35_28735</name>
</gene>
<sequence length="363" mass="42766">MIQVMVVDDEHLVRRGIVSTFPWERFGMSVAADASGGKKALQLLGERNIDLLFVDLTMPLMSGFQLIEQVNIHYPHVVCVVLTCHQEFRYIQDALRLGAVDYIIKTELEQDNIERILTRIRQRMSDRDQRDAVQKEEKSSAATVAPSVEEELEVCRSWTAMDWVLSVKLMNQRLEQLIQRNWPYVCHQRIMEAIIKRWNQIMHPHWVIDPKDHLQFGRETDRSWEQFKKDMYACRDLMESRIMQSGYFADTLEAIVRSLQYIHRQEQLSFTIGAVAREIGMSTSYFSKVFKDVTGRTFSEYMKAVRVERAKERLSSTKDPIYVIARNVGYEDEKYFSKTFREHVGMLPSEYRQKESEFYVPHN</sequence>
<dbReference type="Pfam" id="PF00072">
    <property type="entry name" value="Response_reg"/>
    <property type="match status" value="1"/>
</dbReference>
<keyword evidence="4" id="KW-0597">Phosphoprotein</keyword>
<dbReference type="PANTHER" id="PTHR43280:SF2">
    <property type="entry name" value="HTH-TYPE TRANSCRIPTIONAL REGULATOR EXSA"/>
    <property type="match status" value="1"/>
</dbReference>
<dbReference type="SMART" id="SM00342">
    <property type="entry name" value="HTH_ARAC"/>
    <property type="match status" value="1"/>
</dbReference>
<evidence type="ECO:0000313" key="7">
    <source>
        <dbReference type="EMBL" id="MEQ4486365.1"/>
    </source>
</evidence>
<accession>A0ABV1L1Z1</accession>
<evidence type="ECO:0000313" key="8">
    <source>
        <dbReference type="Proteomes" id="UP001493487"/>
    </source>
</evidence>
<proteinExistence type="predicted"/>
<name>A0ABV1L1Z1_9BACL</name>
<dbReference type="InterPro" id="IPR011006">
    <property type="entry name" value="CheY-like_superfamily"/>
</dbReference>
<reference evidence="7 8" key="1">
    <citation type="journal article" date="2023" name="Genome Announc.">
        <title>Pan-Genome Analyses of the Genus Cohnella and Proposal of the Novel Species Cohnella silvisoli sp. nov., Isolated from Forest Soil.</title>
        <authorList>
            <person name="Wang C."/>
            <person name="Mao L."/>
            <person name="Bao G."/>
            <person name="Zhu H."/>
        </authorList>
    </citation>
    <scope>NUCLEOTIDE SEQUENCE [LARGE SCALE GENOMIC DNA]</scope>
    <source>
        <strain evidence="7 8">NL03-T5-1</strain>
    </source>
</reference>
<dbReference type="InterPro" id="IPR018062">
    <property type="entry name" value="HTH_AraC-typ_CS"/>
</dbReference>
<dbReference type="PRINTS" id="PR00032">
    <property type="entry name" value="HTHARAC"/>
</dbReference>
<dbReference type="Gene3D" id="1.10.10.60">
    <property type="entry name" value="Homeodomain-like"/>
    <property type="match status" value="2"/>
</dbReference>
<evidence type="ECO:0000256" key="4">
    <source>
        <dbReference type="PROSITE-ProRule" id="PRU00169"/>
    </source>
</evidence>
<dbReference type="PROSITE" id="PS00041">
    <property type="entry name" value="HTH_ARAC_FAMILY_1"/>
    <property type="match status" value="1"/>
</dbReference>
<organism evidence="7 8">
    <name type="scientific">Cohnella silvisoli</name>
    <dbReference type="NCBI Taxonomy" id="2873699"/>
    <lineage>
        <taxon>Bacteria</taxon>
        <taxon>Bacillati</taxon>
        <taxon>Bacillota</taxon>
        <taxon>Bacilli</taxon>
        <taxon>Bacillales</taxon>
        <taxon>Paenibacillaceae</taxon>
        <taxon>Cohnella</taxon>
    </lineage>
</organism>
<dbReference type="Pfam" id="PF12833">
    <property type="entry name" value="HTH_18"/>
    <property type="match status" value="1"/>
</dbReference>
<dbReference type="InterPro" id="IPR009057">
    <property type="entry name" value="Homeodomain-like_sf"/>
</dbReference>
<keyword evidence="3" id="KW-0804">Transcription</keyword>
<evidence type="ECO:0000256" key="1">
    <source>
        <dbReference type="ARBA" id="ARBA00023015"/>
    </source>
</evidence>
<protein>
    <submittedName>
        <fullName evidence="7">Helix-turn-helix domain-containing protein</fullName>
    </submittedName>
</protein>
<dbReference type="PROSITE" id="PS01124">
    <property type="entry name" value="HTH_ARAC_FAMILY_2"/>
    <property type="match status" value="1"/>
</dbReference>